<dbReference type="GO" id="GO:0016020">
    <property type="term" value="C:membrane"/>
    <property type="evidence" value="ECO:0007669"/>
    <property type="project" value="TreeGrafter"/>
</dbReference>
<dbReference type="GO" id="GO:0000271">
    <property type="term" value="P:polysaccharide biosynthetic process"/>
    <property type="evidence" value="ECO:0007669"/>
    <property type="project" value="TreeGrafter"/>
</dbReference>
<keyword evidence="1" id="KW-0812">Transmembrane</keyword>
<dbReference type="Proteomes" id="UP000582981">
    <property type="component" value="Unassembled WGS sequence"/>
</dbReference>
<keyword evidence="3" id="KW-0012">Acyltransferase</keyword>
<gene>
    <name evidence="3" type="ORF">HX829_18165</name>
</gene>
<evidence type="ECO:0000259" key="2">
    <source>
        <dbReference type="Pfam" id="PF01757"/>
    </source>
</evidence>
<feature type="transmembrane region" description="Helical" evidence="1">
    <location>
        <begin position="280"/>
        <end position="299"/>
    </location>
</feature>
<keyword evidence="1" id="KW-0472">Membrane</keyword>
<accession>A0A7Y7WFE0</accession>
<evidence type="ECO:0000313" key="3">
    <source>
        <dbReference type="EMBL" id="NWB48421.1"/>
    </source>
</evidence>
<comment type="caution">
    <text evidence="3">The sequence shown here is derived from an EMBL/GenBank/DDBJ whole genome shotgun (WGS) entry which is preliminary data.</text>
</comment>
<feature type="transmembrane region" description="Helical" evidence="1">
    <location>
        <begin position="311"/>
        <end position="328"/>
    </location>
</feature>
<sequence length="361" mass="41249">MSENTRDRIVFLDYMRVFAFISVLIGHKFEPEMAAMLSASADHALLNTIATFLYNICYGGAAGVIVFFITSGYIITHVLQTESSPDFLIKRLFRIYPLYIAAVIIEALTYYPFTGTIETSLKILIPRMLLIGDFFETPYALGGVEWTLRIELVFYLFMALLKATGILGRTTWLPLALLAVTATLYALPEFPAADQWLHGYFTLYSPFLFIGICLYLLQTKKSPAYLCLPVIITITALFIKNLAILHPAWSVFNFAIPAVLIFISAWLGRKHLPDSRVLRLLSNMTYSIYLFHNWLWKIITKNLKIHEIDYLPVKIQALIVLFFVCYIAHKTIELKAIKAGRYLTVYFKKKKAYPVETSQTT</sequence>
<proteinExistence type="predicted"/>
<dbReference type="PANTHER" id="PTHR23028:SF53">
    <property type="entry name" value="ACYL_TRANSF_3 DOMAIN-CONTAINING PROTEIN"/>
    <property type="match status" value="1"/>
</dbReference>
<evidence type="ECO:0000256" key="1">
    <source>
        <dbReference type="SAM" id="Phobius"/>
    </source>
</evidence>
<keyword evidence="3" id="KW-0808">Transferase</keyword>
<feature type="transmembrane region" description="Helical" evidence="1">
    <location>
        <begin position="249"/>
        <end position="268"/>
    </location>
</feature>
<evidence type="ECO:0000313" key="4">
    <source>
        <dbReference type="Proteomes" id="UP000582981"/>
    </source>
</evidence>
<reference evidence="3 4" key="1">
    <citation type="submission" date="2020-04" db="EMBL/GenBank/DDBJ databases">
        <title>Molecular characterization of pseudomonads from Agaricus bisporus reveal novel blotch 2 pathogens in Western Europe.</title>
        <authorList>
            <person name="Taparia T."/>
            <person name="Krijger M."/>
            <person name="Haynes E."/>
            <person name="Elpinstone J.G."/>
            <person name="Noble R."/>
            <person name="Van Der Wolf J."/>
        </authorList>
    </citation>
    <scope>NUCLEOTIDE SEQUENCE [LARGE SCALE GENOMIC DNA]</scope>
    <source>
        <strain evidence="3 4">F1001</strain>
    </source>
</reference>
<keyword evidence="1" id="KW-1133">Transmembrane helix</keyword>
<feature type="transmembrane region" description="Helical" evidence="1">
    <location>
        <begin position="224"/>
        <end position="243"/>
    </location>
</feature>
<dbReference type="PANTHER" id="PTHR23028">
    <property type="entry name" value="ACETYLTRANSFERASE"/>
    <property type="match status" value="1"/>
</dbReference>
<dbReference type="InterPro" id="IPR002656">
    <property type="entry name" value="Acyl_transf_3_dom"/>
</dbReference>
<feature type="domain" description="Acyltransferase 3" evidence="2">
    <location>
        <begin position="10"/>
        <end position="328"/>
    </location>
</feature>
<protein>
    <submittedName>
        <fullName evidence="3">Acyltransferase</fullName>
    </submittedName>
</protein>
<feature type="transmembrane region" description="Helical" evidence="1">
    <location>
        <begin position="49"/>
        <end position="75"/>
    </location>
</feature>
<name>A0A7Y7WFE0_9PSED</name>
<feature type="transmembrane region" description="Helical" evidence="1">
    <location>
        <begin position="170"/>
        <end position="187"/>
    </location>
</feature>
<dbReference type="AlphaFoldDB" id="A0A7Y7WFE0"/>
<feature type="transmembrane region" description="Helical" evidence="1">
    <location>
        <begin position="96"/>
        <end position="113"/>
    </location>
</feature>
<organism evidence="3 4">
    <name type="scientific">Pseudomonas gingeri</name>
    <dbReference type="NCBI Taxonomy" id="117681"/>
    <lineage>
        <taxon>Bacteria</taxon>
        <taxon>Pseudomonadati</taxon>
        <taxon>Pseudomonadota</taxon>
        <taxon>Gammaproteobacteria</taxon>
        <taxon>Pseudomonadales</taxon>
        <taxon>Pseudomonadaceae</taxon>
        <taxon>Pseudomonas</taxon>
    </lineage>
</organism>
<dbReference type="RefSeq" id="WP_177144699.1">
    <property type="nucleotide sequence ID" value="NZ_JACAPU010000020.1"/>
</dbReference>
<dbReference type="Pfam" id="PF01757">
    <property type="entry name" value="Acyl_transf_3"/>
    <property type="match status" value="1"/>
</dbReference>
<dbReference type="InterPro" id="IPR050879">
    <property type="entry name" value="Acyltransferase_3"/>
</dbReference>
<dbReference type="GO" id="GO:0016747">
    <property type="term" value="F:acyltransferase activity, transferring groups other than amino-acyl groups"/>
    <property type="evidence" value="ECO:0007669"/>
    <property type="project" value="InterPro"/>
</dbReference>
<dbReference type="EMBL" id="JACAPU010000020">
    <property type="protein sequence ID" value="NWB48421.1"/>
    <property type="molecule type" value="Genomic_DNA"/>
</dbReference>
<feature type="transmembrane region" description="Helical" evidence="1">
    <location>
        <begin position="199"/>
        <end position="217"/>
    </location>
</feature>